<feature type="disulfide bond" evidence="24 26">
    <location>
        <begin position="507"/>
        <end position="516"/>
    </location>
</feature>
<feature type="non-terminal residue" evidence="30">
    <location>
        <position position="1936"/>
    </location>
</feature>
<dbReference type="GO" id="GO:0005509">
    <property type="term" value="F:calcium ion binding"/>
    <property type="evidence" value="ECO:0007669"/>
    <property type="project" value="InterPro"/>
</dbReference>
<organism evidence="30 31">
    <name type="scientific">Monodon monoceros</name>
    <name type="common">Narwhal</name>
    <name type="synonym">Ceratodon monodon</name>
    <dbReference type="NCBI Taxonomy" id="40151"/>
    <lineage>
        <taxon>Eukaryota</taxon>
        <taxon>Metazoa</taxon>
        <taxon>Chordata</taxon>
        <taxon>Craniata</taxon>
        <taxon>Vertebrata</taxon>
        <taxon>Euteleostomi</taxon>
        <taxon>Mammalia</taxon>
        <taxon>Eutheria</taxon>
        <taxon>Laurasiatheria</taxon>
        <taxon>Artiodactyla</taxon>
        <taxon>Whippomorpha</taxon>
        <taxon>Cetacea</taxon>
        <taxon>Odontoceti</taxon>
        <taxon>Monodontidae</taxon>
        <taxon>Monodon</taxon>
    </lineage>
</organism>
<dbReference type="FunFam" id="2.10.25.10:FF:000738">
    <property type="entry name" value="neurogenic locus notch homolog protein 4"/>
    <property type="match status" value="1"/>
</dbReference>
<dbReference type="InterPro" id="IPR000800">
    <property type="entry name" value="Notch_dom"/>
</dbReference>
<dbReference type="PROSITE" id="PS01187">
    <property type="entry name" value="EGF_CA"/>
    <property type="match status" value="3"/>
</dbReference>
<feature type="disulfide bond" evidence="26">
    <location>
        <begin position="545"/>
        <end position="554"/>
    </location>
</feature>
<keyword evidence="7" id="KW-0597">Phosphoprotein</keyword>
<dbReference type="FunFam" id="2.10.25.10:FF:000260">
    <property type="entry name" value="Notch receptor 4"/>
    <property type="match status" value="1"/>
</dbReference>
<dbReference type="FunFam" id="2.10.25.10:FF:000456">
    <property type="entry name" value="Neurogenic locus notch homolog protein 4"/>
    <property type="match status" value="1"/>
</dbReference>
<feature type="domain" description="EGF-like" evidence="28">
    <location>
        <begin position="735"/>
        <end position="771"/>
    </location>
</feature>
<evidence type="ECO:0000256" key="23">
    <source>
        <dbReference type="PIRSR" id="PIRSR002279-1"/>
    </source>
</evidence>
<dbReference type="FunFam" id="2.10.25.10:FF:000570">
    <property type="entry name" value="Notch homolog 4, [Drosophila]"/>
    <property type="match status" value="1"/>
</dbReference>
<feature type="disulfide bond" evidence="24">
    <location>
        <begin position="414"/>
        <end position="429"/>
    </location>
</feature>
<dbReference type="Proteomes" id="UP000308365">
    <property type="component" value="Unassembled WGS sequence"/>
</dbReference>
<dbReference type="InterPro" id="IPR011656">
    <property type="entry name" value="Notch_NODP_dom"/>
</dbReference>
<dbReference type="Pfam" id="PF07684">
    <property type="entry name" value="NODP"/>
    <property type="match status" value="1"/>
</dbReference>
<evidence type="ECO:0000256" key="12">
    <source>
        <dbReference type="ARBA" id="ARBA00022976"/>
    </source>
</evidence>
<dbReference type="InterPro" id="IPR036770">
    <property type="entry name" value="Ankyrin_rpt-contain_sf"/>
</dbReference>
<reference evidence="31" key="1">
    <citation type="journal article" date="2019" name="IScience">
        <title>Narwhal Genome Reveals Long-Term Low Genetic Diversity despite Current Large Abundance Size.</title>
        <authorList>
            <person name="Westbury M.V."/>
            <person name="Petersen B."/>
            <person name="Garde E."/>
            <person name="Heide-Jorgensen M.P."/>
            <person name="Lorenzen E.D."/>
        </authorList>
    </citation>
    <scope>NUCLEOTIDE SEQUENCE [LARGE SCALE GENOMIC DNA]</scope>
</reference>
<dbReference type="SMART" id="SM00248">
    <property type="entry name" value="ANK"/>
    <property type="match status" value="5"/>
</dbReference>
<feature type="disulfide bond" evidence="26">
    <location>
        <begin position="119"/>
        <end position="128"/>
    </location>
</feature>
<dbReference type="FunFam" id="2.10.25.10:FF:000092">
    <property type="entry name" value="Neurogenic locus notch protein 1"/>
    <property type="match status" value="1"/>
</dbReference>
<dbReference type="SUPFAM" id="SSF57184">
    <property type="entry name" value="Growth factor receptor domain"/>
    <property type="match status" value="4"/>
</dbReference>
<comment type="similarity">
    <text evidence="3">Belongs to the NOTCH family.</text>
</comment>
<evidence type="ECO:0000256" key="11">
    <source>
        <dbReference type="ARBA" id="ARBA00022782"/>
    </source>
</evidence>
<dbReference type="FunFam" id="2.10.25.10:FF:000109">
    <property type="entry name" value="Notch homolog 4, [Drosophila]"/>
    <property type="match status" value="3"/>
</dbReference>
<feature type="binding site" evidence="23">
    <location>
        <position position="446"/>
    </location>
    <ligand>
        <name>Ca(2+)</name>
        <dbReference type="ChEBI" id="CHEBI:29108"/>
        <label>2</label>
    </ligand>
</feature>
<feature type="disulfide bond" evidence="26">
    <location>
        <begin position="349"/>
        <end position="358"/>
    </location>
</feature>
<dbReference type="SMART" id="SM01338">
    <property type="entry name" value="NOD"/>
    <property type="match status" value="1"/>
</dbReference>
<dbReference type="SUPFAM" id="SSF48403">
    <property type="entry name" value="Ankyrin repeat"/>
    <property type="match status" value="1"/>
</dbReference>
<dbReference type="Pfam" id="PF00066">
    <property type="entry name" value="Notch"/>
    <property type="match status" value="1"/>
</dbReference>
<dbReference type="Gene3D" id="4.10.470.20">
    <property type="match status" value="1"/>
</dbReference>
<feature type="disulfide bond" evidence="26">
    <location>
        <begin position="369"/>
        <end position="386"/>
    </location>
</feature>
<feature type="binding site" evidence="23">
    <location>
        <position position="426"/>
    </location>
    <ligand>
        <name>Ca(2+)</name>
        <dbReference type="ChEBI" id="CHEBI:29108"/>
        <label>1</label>
    </ligand>
</feature>
<feature type="disulfide bond" evidence="26">
    <location>
        <begin position="311"/>
        <end position="320"/>
    </location>
</feature>
<accession>A0A4V5P724</accession>
<feature type="repeat" description="ANK" evidence="25">
    <location>
        <begin position="1518"/>
        <end position="1550"/>
    </location>
</feature>
<dbReference type="InterPro" id="IPR002110">
    <property type="entry name" value="Ankyrin_rpt"/>
</dbReference>
<keyword evidence="12" id="KW-0914">Notch signaling pathway</keyword>
<evidence type="ECO:0000256" key="26">
    <source>
        <dbReference type="PROSITE-ProRule" id="PRU00076"/>
    </source>
</evidence>
<dbReference type="FunFam" id="2.10.25.10:FF:000541">
    <property type="entry name" value="Notch homolog 4, [Drosophila]"/>
    <property type="match status" value="1"/>
</dbReference>
<dbReference type="InterPro" id="IPR010660">
    <property type="entry name" value="Notch_NOD_dom"/>
</dbReference>
<dbReference type="PROSITE" id="PS50297">
    <property type="entry name" value="ANK_REP_REGION"/>
    <property type="match status" value="5"/>
</dbReference>
<keyword evidence="8" id="KW-0812">Transmembrane</keyword>
<feature type="disulfide bond" evidence="26">
    <location>
        <begin position="838"/>
        <end position="847"/>
    </location>
</feature>
<feature type="disulfide bond" evidence="26">
    <location>
        <begin position="80"/>
        <end position="89"/>
    </location>
</feature>
<feature type="domain" description="EGF-like" evidence="28">
    <location>
        <begin position="282"/>
        <end position="321"/>
    </location>
</feature>
<feature type="binding site" evidence="23">
    <location>
        <position position="443"/>
    </location>
    <ligand>
        <name>Ca(2+)</name>
        <dbReference type="ChEBI" id="CHEBI:29108"/>
        <label>2</label>
    </ligand>
</feature>
<feature type="domain" description="EGF-like" evidence="28">
    <location>
        <begin position="168"/>
        <end position="206"/>
    </location>
</feature>
<dbReference type="FunFam" id="2.10.25.10:FF:000136">
    <property type="entry name" value="Neurogenic locus notch 1"/>
    <property type="match status" value="1"/>
</dbReference>
<dbReference type="PIRSF" id="PIRSF002279">
    <property type="entry name" value="Notch"/>
    <property type="match status" value="1"/>
</dbReference>
<feature type="binding site" evidence="23">
    <location>
        <position position="498"/>
    </location>
    <ligand>
        <name>Ca(2+)</name>
        <dbReference type="ChEBI" id="CHEBI:29108"/>
        <label>3</label>
    </ligand>
</feature>
<dbReference type="GO" id="GO:0030154">
    <property type="term" value="P:cell differentiation"/>
    <property type="evidence" value="ECO:0007669"/>
    <property type="project" value="UniProtKB-KW"/>
</dbReference>
<dbReference type="FunFam" id="2.10.25.10:FF:000060">
    <property type="entry name" value="Neurogenic locus notch protein 1"/>
    <property type="match status" value="1"/>
</dbReference>
<keyword evidence="23" id="KW-0106">Calcium</keyword>
<feature type="disulfide bond" evidence="26">
    <location>
        <begin position="685"/>
        <end position="694"/>
    </location>
</feature>
<feature type="domain" description="EGF-like" evidence="28">
    <location>
        <begin position="519"/>
        <end position="555"/>
    </location>
</feature>
<evidence type="ECO:0000256" key="20">
    <source>
        <dbReference type="ARBA" id="ARBA00023170"/>
    </source>
</evidence>
<keyword evidence="18" id="KW-0010">Activator</keyword>
<feature type="domain" description="EGF-like" evidence="28">
    <location>
        <begin position="93"/>
        <end position="129"/>
    </location>
</feature>
<feature type="disulfide bond" evidence="26">
    <location>
        <begin position="156"/>
        <end position="165"/>
    </location>
</feature>
<dbReference type="CDD" id="cd00054">
    <property type="entry name" value="EGF_CA"/>
    <property type="match status" value="16"/>
</dbReference>
<feature type="domain" description="EGF-like" evidence="28">
    <location>
        <begin position="360"/>
        <end position="398"/>
    </location>
</feature>
<dbReference type="FunFam" id="2.10.25.10:FF:000647">
    <property type="entry name" value="neurogenic locus notch homolog protein 4"/>
    <property type="match status" value="1"/>
</dbReference>
<feature type="domain" description="EGF-like" evidence="28">
    <location>
        <begin position="443"/>
        <end position="479"/>
    </location>
</feature>
<dbReference type="InterPro" id="IPR000152">
    <property type="entry name" value="EGF-type_Asp/Asn_hydroxyl_site"/>
</dbReference>
<dbReference type="Gene3D" id="2.10.25.10">
    <property type="entry name" value="Laminin"/>
    <property type="match status" value="21"/>
</dbReference>
<dbReference type="PRINTS" id="PR01983">
    <property type="entry name" value="NOTCH"/>
</dbReference>
<comment type="subcellular location">
    <subcellularLocation>
        <location evidence="2">Cell membrane</location>
        <topology evidence="2">Single-pass type I membrane protein</topology>
    </subcellularLocation>
    <subcellularLocation>
        <location evidence="1">Nucleus</location>
    </subcellularLocation>
</comment>
<dbReference type="InterPro" id="IPR018097">
    <property type="entry name" value="EGF_Ca-bd_CS"/>
</dbReference>
<feature type="domain" description="EGF-like" evidence="28">
    <location>
        <begin position="1"/>
        <end position="38"/>
    </location>
</feature>
<comment type="caution">
    <text evidence="26">Lacks conserved residue(s) required for the propagation of feature annotation.</text>
</comment>
<evidence type="ECO:0000256" key="6">
    <source>
        <dbReference type="ARBA" id="ARBA00022536"/>
    </source>
</evidence>
<evidence type="ECO:0000256" key="10">
    <source>
        <dbReference type="ARBA" id="ARBA00022737"/>
    </source>
</evidence>
<dbReference type="InterPro" id="IPR009030">
    <property type="entry name" value="Growth_fac_rcpt_cys_sf"/>
</dbReference>
<feature type="disulfide bond" evidence="24">
    <location>
        <begin position="447"/>
        <end position="458"/>
    </location>
</feature>
<evidence type="ECO:0000256" key="25">
    <source>
        <dbReference type="PROSITE-ProRule" id="PRU00023"/>
    </source>
</evidence>
<feature type="disulfide bond" evidence="26">
    <location>
        <begin position="956"/>
        <end position="965"/>
    </location>
</feature>
<dbReference type="FunFam" id="2.10.25.10:FF:000327">
    <property type="entry name" value="neurogenic locus notch homolog protein 4"/>
    <property type="match status" value="2"/>
</dbReference>
<keyword evidence="10" id="KW-0677">Repeat</keyword>
<keyword evidence="21" id="KW-0325">Glycoprotein</keyword>
<feature type="repeat" description="ANK" evidence="25">
    <location>
        <begin position="1677"/>
        <end position="1709"/>
    </location>
</feature>
<evidence type="ECO:0000256" key="13">
    <source>
        <dbReference type="ARBA" id="ARBA00022989"/>
    </source>
</evidence>
<dbReference type="SMART" id="SM00004">
    <property type="entry name" value="NL"/>
    <property type="match status" value="1"/>
</dbReference>
<keyword evidence="17 24" id="KW-1015">Disulfide bond</keyword>
<evidence type="ECO:0000256" key="15">
    <source>
        <dbReference type="ARBA" id="ARBA00023043"/>
    </source>
</evidence>
<feature type="domain" description="EGF-like" evidence="28">
    <location>
        <begin position="400"/>
        <end position="441"/>
    </location>
</feature>
<dbReference type="GO" id="GO:0005634">
    <property type="term" value="C:nucleus"/>
    <property type="evidence" value="ECO:0007669"/>
    <property type="project" value="UniProtKB-SubCell"/>
</dbReference>
<protein>
    <recommendedName>
        <fullName evidence="32">Notch receptor 4</fullName>
    </recommendedName>
</protein>
<evidence type="ECO:0000256" key="8">
    <source>
        <dbReference type="ARBA" id="ARBA00022692"/>
    </source>
</evidence>
<feature type="disulfide bond" evidence="24">
    <location>
        <begin position="452"/>
        <end position="467"/>
    </location>
</feature>
<keyword evidence="5" id="KW-1003">Cell membrane</keyword>
<feature type="binding site" evidence="23">
    <location>
        <position position="484"/>
    </location>
    <ligand>
        <name>Ca(2+)</name>
        <dbReference type="ChEBI" id="CHEBI:29108"/>
        <label>3</label>
    </ligand>
</feature>
<keyword evidence="20" id="KW-0675">Receptor</keyword>
<feature type="domain" description="LNR" evidence="29">
    <location>
        <begin position="1136"/>
        <end position="1180"/>
    </location>
</feature>
<feature type="binding site" evidence="23">
    <location>
        <position position="423"/>
    </location>
    <ligand>
        <name>Ca(2+)</name>
        <dbReference type="ChEBI" id="CHEBI:29108"/>
        <label>1</label>
    </ligand>
</feature>
<evidence type="ECO:0008006" key="32">
    <source>
        <dbReference type="Google" id="ProtNLM"/>
    </source>
</evidence>
<dbReference type="InterPro" id="IPR008297">
    <property type="entry name" value="Notch"/>
</dbReference>
<feature type="repeat" description="ANK" evidence="25">
    <location>
        <begin position="1551"/>
        <end position="1573"/>
    </location>
</feature>
<feature type="domain" description="EGF-like" evidence="28">
    <location>
        <begin position="890"/>
        <end position="926"/>
    </location>
</feature>
<dbReference type="SUPFAM" id="SSF90193">
    <property type="entry name" value="Notch domain"/>
    <property type="match status" value="1"/>
</dbReference>
<feature type="region of interest" description="Disordered" evidence="27">
    <location>
        <begin position="1232"/>
        <end position="1260"/>
    </location>
</feature>
<dbReference type="PROSITE" id="PS00010">
    <property type="entry name" value="ASX_HYDROXYL"/>
    <property type="match status" value="10"/>
</dbReference>
<feature type="domain" description="EGF-like" evidence="28">
    <location>
        <begin position="557"/>
        <end position="593"/>
    </location>
</feature>
<keyword evidence="19" id="KW-0804">Transcription</keyword>
<keyword evidence="11" id="KW-0221">Differentiation</keyword>
<feature type="disulfide bond" evidence="24 26">
    <location>
        <begin position="469"/>
        <end position="478"/>
    </location>
</feature>
<keyword evidence="22" id="KW-0539">Nucleus</keyword>
<feature type="domain" description="EGF-like" evidence="28">
    <location>
        <begin position="697"/>
        <end position="733"/>
    </location>
</feature>
<evidence type="ECO:0000256" key="4">
    <source>
        <dbReference type="ARBA" id="ARBA00022473"/>
    </source>
</evidence>
<feature type="domain" description="EGF-like" evidence="28">
    <location>
        <begin position="130"/>
        <end position="166"/>
    </location>
</feature>
<feature type="disulfide bond" evidence="26">
    <location>
        <begin position="583"/>
        <end position="592"/>
    </location>
</feature>
<feature type="binding site" evidence="23">
    <location>
        <position position="482"/>
    </location>
    <ligand>
        <name>Ca(2+)</name>
        <dbReference type="ChEBI" id="CHEBI:29108"/>
        <label>3</label>
    </ligand>
</feature>
<feature type="region of interest" description="Disordered" evidence="27">
    <location>
        <begin position="1642"/>
        <end position="1678"/>
    </location>
</feature>
<dbReference type="FunFam" id="2.10.25.10:FF:000651">
    <property type="entry name" value="neurogenic locus notch homolog protein 4 isoform X1"/>
    <property type="match status" value="1"/>
</dbReference>
<feature type="disulfide bond" evidence="24">
    <location>
        <begin position="404"/>
        <end position="420"/>
    </location>
</feature>
<evidence type="ECO:0000256" key="5">
    <source>
        <dbReference type="ARBA" id="ARBA00022475"/>
    </source>
</evidence>
<keyword evidence="16" id="KW-0472">Membrane</keyword>
<dbReference type="FunFam" id="2.10.25.10:FF:000125">
    <property type="entry name" value="Neurogenic locus notch protein-like"/>
    <property type="match status" value="1"/>
</dbReference>
<dbReference type="FunFam" id="2.10.25.10:FF:000588">
    <property type="entry name" value="Notch homolog 4, [Drosophila]"/>
    <property type="match status" value="1"/>
</dbReference>
<evidence type="ECO:0000256" key="22">
    <source>
        <dbReference type="ARBA" id="ARBA00023242"/>
    </source>
</evidence>
<dbReference type="SMART" id="SM00179">
    <property type="entry name" value="EGF_CA"/>
    <property type="match status" value="20"/>
</dbReference>
<evidence type="ECO:0000256" key="18">
    <source>
        <dbReference type="ARBA" id="ARBA00023159"/>
    </source>
</evidence>
<dbReference type="Pfam" id="PF06816">
    <property type="entry name" value="NOD"/>
    <property type="match status" value="1"/>
</dbReference>
<keyword evidence="13" id="KW-1133">Transmembrane helix</keyword>
<evidence type="ECO:0000256" key="9">
    <source>
        <dbReference type="ARBA" id="ARBA00022729"/>
    </source>
</evidence>
<dbReference type="PROSITE" id="PS50026">
    <property type="entry name" value="EGF_3"/>
    <property type="match status" value="21"/>
</dbReference>
<dbReference type="GO" id="GO:0005886">
    <property type="term" value="C:plasma membrane"/>
    <property type="evidence" value="ECO:0007669"/>
    <property type="project" value="UniProtKB-SubCell"/>
</dbReference>
<evidence type="ECO:0000313" key="31">
    <source>
        <dbReference type="Proteomes" id="UP000308365"/>
    </source>
</evidence>
<evidence type="ECO:0000256" key="24">
    <source>
        <dbReference type="PIRSR" id="PIRSR002279-2"/>
    </source>
</evidence>
<name>A0A4V5P724_MONMO</name>
<feature type="disulfide bond" evidence="24 26">
    <location>
        <begin position="431"/>
        <end position="440"/>
    </location>
</feature>
<feature type="disulfide bond" evidence="24">
    <location>
        <begin position="490"/>
        <end position="505"/>
    </location>
</feature>
<sequence>MQCGSFPERCANGGTCLSLSQGQGTCQCAPGFLGETCQFPDPCQDAQLCQNGGSCQALLPTLPSSPSPPSPLAPSFFCTCPSGFTGERCQAQLKDPCSSFCSKMGRCHVQASGRPQCSCMPGWTGEHCQLRDFCSANPCVNGGVCLATYPQIQCRCPPGFEGHACERDVNECFLDPGPCPKGTSCHNTLGSFQCLCPAGWGGVSSQGSSCSPSLWARRLSPMGPLPSADRMTLSGFTGPSCEVNPDDCVGHQCQNGGTCQDGLGTYTCLCPEAWTGWDCSEDVDECEVQGPPRCRNGGTCQNSAGGFHCVCVSGWGGTGCEENLDDCVAATCAPGSTCIDRVGSFSCLCPPGRTGLLCHMEDMCLSQPCHREAQCNTNPLRGSTFCVCQPGYTGPTCHQDLDECQMAQQGPSPCEHGGSCLNTPGSFDCLCPPGYTGSRCEADHNECLSQPCHPGSTCLDLLATFQCLCPPGLEGRLCEVETDECASAPCLNQADCHDLLNGFRCICRPGFTGPRCEEDINECRSSPCANGGQCQDQPGSFHCKCLPGFEGPRCQAEVDECLRGPCPTGASCLDLPGAFLCLCPSGFTGHLCEIPLCAPNLCQPKQRCQDPEEEAQCLCPSGSPGCAPAEDNCTCHHGHCQRSSCVCDVGWTGPECDTELGDCVSTPCAHGGTCHPQPFGFNCTCPTGYTGPTCSEEVTACHSGPCLNGGSCSPSPGGYSCTCPLSHTGLRCQTSMDHCASAPCLNGGTCVNRPSTYSCLCTTGFQGPRCEGRIRPSCADSPCRNRATCQDSPQGPRCLCPPGYTGDSCQTLIDSCAQKPCPHNSHCLQTGPSFQCLCLQGWTGPLCNLPLSSCQKAALSQGWAHLLVPCLTPFAYKCTPGYSGQNCSKEPDACQSQPCHNHGTCTPKPGGFHCACPPGFVGLRCEGDVDECLDQPCHPTGTAACHSLANAFYCQCLPGHTGQWCEVRDHKAAFSVAPNADVRVLKAPPAATEPPPAVSITATTVACVCPPTSLDSHPAAVALLLHAYTMAAAQRPLGWGAQAFDAPALPALQGPGVRGLEQRDVRAEVEMGPATLAAAAQEEIGMVGTAPWGSQTPGRAAPPILGAGFSSGMGSAIHSVTLKSVCLMAMTVRLLQPAPYDQYCRDHFHNGHCEKGCNTAECGWDGGDCRPEDGDSEWGPSLALLVVLSPSTLDRQLLALARVLSLTLRVGLWVRKDSDGRNMVYPYPGAQAEEELGGAPDPSHHERATPQTQPTGKETDSLSTGFVVVMDVDLSRCGPDHPASRCPWDPGLLLRFLAAMAAVGALEPLLPGPLLAAHPRAGTEPPANQLPWPVLCSPVAGVLLLALGALLVLQLIRRKRREHGALWLPPGFTRRSQTQPVPRRRRPPLGEDSIGLKALKPEAEVDEDGVVMCSGPKEGEEADQAEEMASPSKCQLWPLSSDCQELPQAAMLTPPQDSEMDVPDVDTRGPDGVTPLMSAVCCGGVESRTYQETWLGSPEPWEPLLGGGACPQVHTVGTGETPLHLAARFSRPTAARRLLEAGANPNQPDRAGRTPLHTAVAADAREVCQLLLRSRQTAVDARTEDGTTALMLAARLAVEDLVEELIAAQADVGARDKWGMDLGKTMPHCPSRAPVTSLGQRFLQAGGHPGNASAFEGPGGLNSPSPKSRIRGKQEPRRKTALHWAAAVNNARAVRSLLQAGADKDALDGREQTPLFLAAREGAMEVAQLLLGLGAARGLRDQAGLAPGDIARQRNHWDLLTLLEGAGPPEARHKATPGRGAGALQRARTASGSVPPRGGGAQPRCRTLSAGAYPQARTLSVDLAAHGGGAYSHCRSLSKGAGEGPPLRVRRFSAGMRGPPSNPAIVRGRSGVAAGSGGVASAVDWPCDWVALGACGPASNTPVPPPCLTPSPERGSPQVAWGPPAHQVIPLNAGGE</sequence>
<feature type="domain" description="EGF-like" evidence="28">
    <location>
        <begin position="244"/>
        <end position="280"/>
    </location>
</feature>
<dbReference type="GO" id="GO:0007219">
    <property type="term" value="P:Notch signaling pathway"/>
    <property type="evidence" value="ECO:0007669"/>
    <property type="project" value="UniProtKB-KW"/>
</dbReference>
<dbReference type="Gene3D" id="1.25.40.20">
    <property type="entry name" value="Ankyrin repeat-containing domain"/>
    <property type="match status" value="1"/>
</dbReference>
<feature type="domain" description="EGF-like" evidence="28">
    <location>
        <begin position="659"/>
        <end position="695"/>
    </location>
</feature>
<dbReference type="PANTHER" id="PTHR12916:SF10">
    <property type="entry name" value="NEUROGENIC LOCUS NOTCH HOMOLOG PROTEIN 2 PRECURSOR"/>
    <property type="match status" value="1"/>
</dbReference>
<feature type="disulfide bond" evidence="26">
    <location>
        <begin position="916"/>
        <end position="925"/>
    </location>
</feature>
<feature type="repeat" description="ANK" evidence="25">
    <location>
        <begin position="1710"/>
        <end position="1742"/>
    </location>
</feature>
<dbReference type="FunFam" id="2.10.25.10:FF:000185">
    <property type="entry name" value="basement membrane-specific heparan sulfate proteoglycan core protein-like"/>
    <property type="match status" value="1"/>
</dbReference>
<dbReference type="Pfam" id="PF07645">
    <property type="entry name" value="EGF_CA"/>
    <property type="match status" value="3"/>
</dbReference>
<evidence type="ECO:0000256" key="2">
    <source>
        <dbReference type="ARBA" id="ARBA00004251"/>
    </source>
</evidence>
<evidence type="ECO:0000256" key="21">
    <source>
        <dbReference type="ARBA" id="ARBA00023180"/>
    </source>
</evidence>
<dbReference type="InterPro" id="IPR000742">
    <property type="entry name" value="EGF"/>
</dbReference>
<keyword evidence="9" id="KW-0732">Signal</keyword>
<dbReference type="PROSITE" id="PS50258">
    <property type="entry name" value="LNR"/>
    <property type="match status" value="1"/>
</dbReference>
<dbReference type="InterPro" id="IPR013032">
    <property type="entry name" value="EGF-like_CS"/>
</dbReference>
<evidence type="ECO:0000256" key="14">
    <source>
        <dbReference type="ARBA" id="ARBA00023015"/>
    </source>
</evidence>
<evidence type="ECO:0000259" key="29">
    <source>
        <dbReference type="PROSITE" id="PS50258"/>
    </source>
</evidence>
<keyword evidence="4" id="KW-0217">Developmental protein</keyword>
<feature type="disulfide bond" evidence="26">
    <location>
        <begin position="388"/>
        <end position="397"/>
    </location>
</feature>
<feature type="disulfide bond" evidence="26">
    <location>
        <begin position="800"/>
        <end position="809"/>
    </location>
</feature>
<feature type="disulfide bond" evidence="24">
    <location>
        <begin position="485"/>
        <end position="496"/>
    </location>
</feature>
<feature type="compositionally biased region" description="Polar residues" evidence="27">
    <location>
        <begin position="1249"/>
        <end position="1260"/>
    </location>
</feature>
<evidence type="ECO:0000256" key="17">
    <source>
        <dbReference type="ARBA" id="ARBA00023157"/>
    </source>
</evidence>
<evidence type="ECO:0000259" key="28">
    <source>
        <dbReference type="PROSITE" id="PS50026"/>
    </source>
</evidence>
<feature type="disulfide bond" evidence="26">
    <location>
        <begin position="97"/>
        <end position="107"/>
    </location>
</feature>
<feature type="domain" description="EGF-like" evidence="28">
    <location>
        <begin position="39"/>
        <end position="90"/>
    </location>
</feature>
<evidence type="ECO:0000256" key="19">
    <source>
        <dbReference type="ARBA" id="ARBA00023163"/>
    </source>
</evidence>
<dbReference type="PROSITE" id="PS50088">
    <property type="entry name" value="ANK_REPEAT"/>
    <property type="match status" value="5"/>
</dbReference>
<keyword evidence="14" id="KW-0805">Transcription regulation</keyword>
<feature type="repeat" description="ANK" evidence="25">
    <location>
        <begin position="1585"/>
        <end position="1617"/>
    </location>
</feature>
<dbReference type="Pfam" id="PF00008">
    <property type="entry name" value="EGF"/>
    <property type="match status" value="10"/>
</dbReference>
<evidence type="ECO:0000256" key="3">
    <source>
        <dbReference type="ARBA" id="ARBA00005847"/>
    </source>
</evidence>
<evidence type="ECO:0000313" key="30">
    <source>
        <dbReference type="EMBL" id="TKC34110.1"/>
    </source>
</evidence>
<evidence type="ECO:0000256" key="16">
    <source>
        <dbReference type="ARBA" id="ARBA00023136"/>
    </source>
</evidence>
<feature type="domain" description="EGF-like" evidence="28">
    <location>
        <begin position="481"/>
        <end position="517"/>
    </location>
</feature>
<feature type="disulfide bond" evidence="26">
    <location>
        <begin position="937"/>
        <end position="954"/>
    </location>
</feature>
<dbReference type="Pfam" id="PF12661">
    <property type="entry name" value="hEGF"/>
    <property type="match status" value="4"/>
</dbReference>
<feature type="domain" description="EGF-like" evidence="28">
    <location>
        <begin position="928"/>
        <end position="966"/>
    </location>
</feature>
<feature type="region of interest" description="Disordered" evidence="27">
    <location>
        <begin position="1368"/>
        <end position="1393"/>
    </location>
</feature>
<dbReference type="SMART" id="SM01339">
    <property type="entry name" value="NODP"/>
    <property type="match status" value="1"/>
</dbReference>
<dbReference type="Pfam" id="PF12796">
    <property type="entry name" value="Ank_2"/>
    <property type="match status" value="2"/>
</dbReference>
<evidence type="ECO:0000256" key="1">
    <source>
        <dbReference type="ARBA" id="ARBA00004123"/>
    </source>
</evidence>
<dbReference type="SMART" id="SM00181">
    <property type="entry name" value="EGF"/>
    <property type="match status" value="23"/>
</dbReference>
<dbReference type="FunFam" id="2.10.25.10:FF:000272">
    <property type="entry name" value="neurogenic locus notch homolog protein 3"/>
    <property type="match status" value="1"/>
</dbReference>
<dbReference type="GO" id="GO:0050793">
    <property type="term" value="P:regulation of developmental process"/>
    <property type="evidence" value="ECO:0007669"/>
    <property type="project" value="InterPro"/>
</dbReference>
<feature type="disulfide bond" evidence="26">
    <location>
        <begin position="723"/>
        <end position="732"/>
    </location>
</feature>
<feature type="domain" description="EGF-like" evidence="28">
    <location>
        <begin position="323"/>
        <end position="359"/>
    </location>
</feature>
<comment type="caution">
    <text evidence="30">The sequence shown here is derived from an EMBL/GenBank/DDBJ whole genome shotgun (WGS) entry which is preliminary data.</text>
</comment>
<keyword evidence="23" id="KW-0479">Metal-binding</keyword>
<dbReference type="EMBL" id="RWIC01002070">
    <property type="protein sequence ID" value="TKC34110.1"/>
    <property type="molecule type" value="Genomic_DNA"/>
</dbReference>
<dbReference type="PROSITE" id="PS01186">
    <property type="entry name" value="EGF_2"/>
    <property type="match status" value="15"/>
</dbReference>
<feature type="disulfide bond" evidence="26">
    <location>
        <begin position="761"/>
        <end position="770"/>
    </location>
</feature>
<feature type="disulfide bond" evidence="26">
    <location>
        <begin position="28"/>
        <end position="37"/>
    </location>
</feature>
<dbReference type="InterPro" id="IPR049883">
    <property type="entry name" value="NOTCH1_EGF-like"/>
</dbReference>
<keyword evidence="6 26" id="KW-0245">EGF-like domain</keyword>
<feature type="domain" description="EGF-like" evidence="28">
    <location>
        <begin position="774"/>
        <end position="810"/>
    </location>
</feature>
<evidence type="ECO:0000256" key="27">
    <source>
        <dbReference type="SAM" id="MobiDB-lite"/>
    </source>
</evidence>
<dbReference type="InterPro" id="IPR035993">
    <property type="entry name" value="Notch-like_dom_sf"/>
</dbReference>
<dbReference type="InterPro" id="IPR001881">
    <property type="entry name" value="EGF-like_Ca-bd_dom"/>
</dbReference>
<dbReference type="FunFam" id="2.10.25.10:FF:000142">
    <property type="entry name" value="Crumbs cell polarity complex component 2"/>
    <property type="match status" value="1"/>
</dbReference>
<dbReference type="PANTHER" id="PTHR12916">
    <property type="entry name" value="CYTOCHROME C OXIDASE POLYPEPTIDE VIC-2"/>
    <property type="match status" value="1"/>
</dbReference>
<feature type="binding site" evidence="23">
    <location>
        <position position="460"/>
    </location>
    <ligand>
        <name>Ca(2+)</name>
        <dbReference type="ChEBI" id="CHEBI:29108"/>
        <label>2</label>
    </ligand>
</feature>
<dbReference type="SUPFAM" id="SSF57196">
    <property type="entry name" value="EGF/Laminin"/>
    <property type="match status" value="9"/>
</dbReference>
<feature type="disulfide bond" evidence="26">
    <location>
        <begin position="270"/>
        <end position="279"/>
    </location>
</feature>
<feature type="domain" description="EGF-like" evidence="28">
    <location>
        <begin position="812"/>
        <end position="848"/>
    </location>
</feature>
<dbReference type="PROSITE" id="PS00022">
    <property type="entry name" value="EGF_1"/>
    <property type="match status" value="20"/>
</dbReference>
<keyword evidence="15 25" id="KW-0040">ANK repeat</keyword>
<proteinExistence type="inferred from homology"/>
<evidence type="ECO:0000256" key="7">
    <source>
        <dbReference type="ARBA" id="ARBA00022553"/>
    </source>
</evidence>
<gene>
    <name evidence="30" type="ORF">EI555_005531</name>
</gene>